<organism evidence="2">
    <name type="scientific">freshwater metagenome</name>
    <dbReference type="NCBI Taxonomy" id="449393"/>
    <lineage>
        <taxon>unclassified sequences</taxon>
        <taxon>metagenomes</taxon>
        <taxon>ecological metagenomes</taxon>
    </lineage>
</organism>
<name>A0A6J7F1H2_9ZZZZ</name>
<gene>
    <name evidence="2" type="ORF">UFOPK3472_01175</name>
</gene>
<evidence type="ECO:0000313" key="2">
    <source>
        <dbReference type="EMBL" id="CAB4885373.1"/>
    </source>
</evidence>
<feature type="compositionally biased region" description="Low complexity" evidence="1">
    <location>
        <begin position="7"/>
        <end position="34"/>
    </location>
</feature>
<protein>
    <submittedName>
        <fullName evidence="2">Unannotated protein</fullName>
    </submittedName>
</protein>
<dbReference type="AlphaFoldDB" id="A0A6J7F1H2"/>
<evidence type="ECO:0000256" key="1">
    <source>
        <dbReference type="SAM" id="MobiDB-lite"/>
    </source>
</evidence>
<reference evidence="2" key="1">
    <citation type="submission" date="2020-05" db="EMBL/GenBank/DDBJ databases">
        <authorList>
            <person name="Chiriac C."/>
            <person name="Salcher M."/>
            <person name="Ghai R."/>
            <person name="Kavagutti S V."/>
        </authorList>
    </citation>
    <scope>NUCLEOTIDE SEQUENCE</scope>
</reference>
<feature type="region of interest" description="Disordered" evidence="1">
    <location>
        <begin position="1"/>
        <end position="149"/>
    </location>
</feature>
<proteinExistence type="predicted"/>
<dbReference type="EMBL" id="CAFBLX010000059">
    <property type="protein sequence ID" value="CAB4885373.1"/>
    <property type="molecule type" value="Genomic_DNA"/>
</dbReference>
<accession>A0A6J7F1H2</accession>
<sequence>MCGTISPTNPTGPAAAVAAPANRVTATTPTVRVRSASAPNDRASSSPSAIALSGRATSAARHSPSTTNGPVAAAMSSPRPANEPAPQNRILAKASGSSSSIPEVTPPSTAPRAIPESVKRIGVAPARPTEPSAYTATVARTAPTNANHT</sequence>